<evidence type="ECO:0000313" key="4">
    <source>
        <dbReference type="EMBL" id="EIC01637.1"/>
    </source>
</evidence>
<proteinExistence type="predicted"/>
<feature type="domain" description="DUF7954" evidence="2">
    <location>
        <begin position="34"/>
        <end position="191"/>
    </location>
</feature>
<organism evidence="4 5">
    <name type="scientific">Treponema saccharophilum DSM 2985</name>
    <dbReference type="NCBI Taxonomy" id="907348"/>
    <lineage>
        <taxon>Bacteria</taxon>
        <taxon>Pseudomonadati</taxon>
        <taxon>Spirochaetota</taxon>
        <taxon>Spirochaetia</taxon>
        <taxon>Spirochaetales</taxon>
        <taxon>Treponemataceae</taxon>
        <taxon>Treponema</taxon>
    </lineage>
</organism>
<evidence type="ECO:0000259" key="2">
    <source>
        <dbReference type="Pfam" id="PF25843"/>
    </source>
</evidence>
<dbReference type="OrthoDB" id="355786at2"/>
<feature type="signal peptide" evidence="1">
    <location>
        <begin position="1"/>
        <end position="21"/>
    </location>
</feature>
<keyword evidence="5" id="KW-1185">Reference proteome</keyword>
<dbReference type="Pfam" id="PF25844">
    <property type="entry name" value="DUF7955"/>
    <property type="match status" value="1"/>
</dbReference>
<gene>
    <name evidence="4" type="ORF">TresaDRAFT_2026</name>
</gene>
<dbReference type="EMBL" id="AGRW01000048">
    <property type="protein sequence ID" value="EIC01637.1"/>
    <property type="molecule type" value="Genomic_DNA"/>
</dbReference>
<dbReference type="RefSeq" id="WP_002704653.1">
    <property type="nucleotide sequence ID" value="NZ_AGRW01000048.1"/>
</dbReference>
<reference evidence="4 5" key="1">
    <citation type="submission" date="2011-09" db="EMBL/GenBank/DDBJ databases">
        <title>The draft genome of Treponema saccharophilum DSM 2985.</title>
        <authorList>
            <consortium name="US DOE Joint Genome Institute (JGI-PGF)"/>
            <person name="Lucas S."/>
            <person name="Copeland A."/>
            <person name="Lapidus A."/>
            <person name="Glavina del Rio T."/>
            <person name="Dalin E."/>
            <person name="Tice H."/>
            <person name="Bruce D."/>
            <person name="Goodwin L."/>
            <person name="Pitluck S."/>
            <person name="Peters L."/>
            <person name="Kyrpides N."/>
            <person name="Mavromatis K."/>
            <person name="Ivanova N."/>
            <person name="Markowitz V."/>
            <person name="Cheng J.-F."/>
            <person name="Hugenholtz P."/>
            <person name="Woyke T."/>
            <person name="Wu D."/>
            <person name="Gronow S."/>
            <person name="Wellnitz S."/>
            <person name="Brambilla E."/>
            <person name="Klenk H.-P."/>
            <person name="Eisen J.A."/>
        </authorList>
    </citation>
    <scope>NUCLEOTIDE SEQUENCE [LARGE SCALE GENOMIC DNA]</scope>
    <source>
        <strain evidence="4 5">DSM 2985</strain>
    </source>
</reference>
<dbReference type="InterPro" id="IPR058260">
    <property type="entry name" value="DUF7954"/>
</dbReference>
<protein>
    <submittedName>
        <fullName evidence="4">Uncharacterized protein</fullName>
    </submittedName>
</protein>
<name>H7ELA5_9SPIR</name>
<feature type="chain" id="PRO_5003609787" evidence="1">
    <location>
        <begin position="22"/>
        <end position="350"/>
    </location>
</feature>
<keyword evidence="1" id="KW-0732">Signal</keyword>
<evidence type="ECO:0000256" key="1">
    <source>
        <dbReference type="SAM" id="SignalP"/>
    </source>
</evidence>
<sequence>MNLLKRTFAAAIPLLAFHAFAIPGVKAAVPDQSGQFVYYKDSTFTRDSYIGIIFYDDTTYGLRYYAPSTDSQPEIDMQDFITIDGNEERDAIELTGERFEPFPQTQEETDVANYLHDFVYELFPRRKNAGDVAEKRSVSDTYEQFGGRVSLEFDPVIPILNLSRITTSDGKIALEAVTGGRLSSSTDTSFSSFKGFPKDVPAGKKEKIKKGKKNDILVENDGLKSLSVSLDTSWEQKSPATWMLGDYAAQSVVALMLPAEKKGAFIRSLILGRDHTYPNWTKMRISESGGSTKIEQVFLFPESASVKRDFKKIVPLGNDATGIFALTVNENAYKNNKKYFDKIISSYDVK</sequence>
<dbReference type="Proteomes" id="UP000003571">
    <property type="component" value="Unassembled WGS sequence"/>
</dbReference>
<dbReference type="AlphaFoldDB" id="H7ELA5"/>
<accession>H7ELA5</accession>
<comment type="caution">
    <text evidence="4">The sequence shown here is derived from an EMBL/GenBank/DDBJ whole genome shotgun (WGS) entry which is preliminary data.</text>
</comment>
<feature type="domain" description="DUF7955" evidence="3">
    <location>
        <begin position="220"/>
        <end position="348"/>
    </location>
</feature>
<dbReference type="Pfam" id="PF25843">
    <property type="entry name" value="DUF7954"/>
    <property type="match status" value="1"/>
</dbReference>
<evidence type="ECO:0000313" key="5">
    <source>
        <dbReference type="Proteomes" id="UP000003571"/>
    </source>
</evidence>
<dbReference type="PATRIC" id="fig|907348.3.peg.1687"/>
<dbReference type="eggNOG" id="ENOG502ZZH4">
    <property type="taxonomic scope" value="Bacteria"/>
</dbReference>
<evidence type="ECO:0000259" key="3">
    <source>
        <dbReference type="Pfam" id="PF25844"/>
    </source>
</evidence>
<dbReference type="InterPro" id="IPR058261">
    <property type="entry name" value="DUF7955"/>
</dbReference>